<organism evidence="2 3">
    <name type="scientific">Paenibacillus silvestris</name>
    <dbReference type="NCBI Taxonomy" id="2606219"/>
    <lineage>
        <taxon>Bacteria</taxon>
        <taxon>Bacillati</taxon>
        <taxon>Bacillota</taxon>
        <taxon>Bacilli</taxon>
        <taxon>Bacillales</taxon>
        <taxon>Paenibacillaceae</taxon>
        <taxon>Paenibacillus</taxon>
    </lineage>
</organism>
<gene>
    <name evidence="2" type="ORF">GQF01_27995</name>
</gene>
<dbReference type="AlphaFoldDB" id="A0A6L8V9C6"/>
<dbReference type="Proteomes" id="UP000481087">
    <property type="component" value="Unassembled WGS sequence"/>
</dbReference>
<evidence type="ECO:0000313" key="2">
    <source>
        <dbReference type="EMBL" id="MZQ85949.1"/>
    </source>
</evidence>
<comment type="caution">
    <text evidence="2">The sequence shown here is derived from an EMBL/GenBank/DDBJ whole genome shotgun (WGS) entry which is preliminary data.</text>
</comment>
<protein>
    <recommendedName>
        <fullName evidence="4">Peptidase C39-like domain-containing protein</fullName>
    </recommendedName>
</protein>
<feature type="signal peptide" evidence="1">
    <location>
        <begin position="1"/>
        <end position="26"/>
    </location>
</feature>
<accession>A0A6L8V9C6</accession>
<dbReference type="EMBL" id="WTUZ01000037">
    <property type="protein sequence ID" value="MZQ85949.1"/>
    <property type="molecule type" value="Genomic_DNA"/>
</dbReference>
<sequence length="442" mass="48865">MRNLVKSVLCCTVLGCLALNSYGYVANAKVDASVSTNVKITQSDPADITNLLPEKMKSFFKKGQADTDMFTNGVAYGLLETVGLVSKYSSNAFSTAFKNGTLALKNTIPIYDLNDAVSEIMVVFNEGYVIVDAENGELVQYSFDAPNMEYLLKSEKLYEVSHGHFSVVSNEVQDGQFKKLNIQEVKKKANSNTVKKVKEKNKKWGQLNKTDVKNIFDGWYAGNNEGTSRNNTITNEYAWMSNYYGGTNFTATYTNGYSLNVPNINQDNGYSYMSSLGNDCAIVSTLEIMKYKFPTMTDANRQTAYNAIVASSYFSEANGGVGPTNNDQIFKVGAESIGKPVQSTSDDPEQYMNTNNFNFVLSWLQSYGPFYWSMTQAPYGSHTVTVKGVDQFSYSFIKGGYNYTGIDSFMAINDHWQASGTTAYLNIPGLSAYTYATAIIVN</sequence>
<keyword evidence="1" id="KW-0732">Signal</keyword>
<evidence type="ECO:0000313" key="3">
    <source>
        <dbReference type="Proteomes" id="UP000481087"/>
    </source>
</evidence>
<feature type="chain" id="PRO_5039437163" description="Peptidase C39-like domain-containing protein" evidence="1">
    <location>
        <begin position="27"/>
        <end position="442"/>
    </location>
</feature>
<keyword evidence="3" id="KW-1185">Reference proteome</keyword>
<evidence type="ECO:0008006" key="4">
    <source>
        <dbReference type="Google" id="ProtNLM"/>
    </source>
</evidence>
<dbReference type="RefSeq" id="WP_161410262.1">
    <property type="nucleotide sequence ID" value="NZ_WTUZ01000037.1"/>
</dbReference>
<reference evidence="2 3" key="1">
    <citation type="submission" date="2019-12" db="EMBL/GenBank/DDBJ databases">
        <title>Paenibacillus sp. nov. sp. isolated from soil.</title>
        <authorList>
            <person name="Kim J."/>
            <person name="Jeong S.E."/>
            <person name="Jung H.S."/>
            <person name="Jeon C.O."/>
        </authorList>
    </citation>
    <scope>NUCLEOTIDE SEQUENCE [LARGE SCALE GENOMIC DNA]</scope>
    <source>
        <strain evidence="2 3">5J-6</strain>
    </source>
</reference>
<name>A0A6L8V9C6_9BACL</name>
<evidence type="ECO:0000256" key="1">
    <source>
        <dbReference type="SAM" id="SignalP"/>
    </source>
</evidence>
<proteinExistence type="predicted"/>